<evidence type="ECO:0000256" key="4">
    <source>
        <dbReference type="ARBA" id="ARBA00022842"/>
    </source>
</evidence>
<accession>M2R4Y0</accession>
<dbReference type="Gene3D" id="1.20.1110.10">
    <property type="entry name" value="Calcium-transporting ATPase, transmembrane domain"/>
    <property type="match status" value="1"/>
</dbReference>
<keyword evidence="5 8" id="KW-1133">Transmembrane helix</keyword>
<evidence type="ECO:0000256" key="7">
    <source>
        <dbReference type="SAM" id="MobiDB-lite"/>
    </source>
</evidence>
<dbReference type="Pfam" id="PF00690">
    <property type="entry name" value="Cation_ATPase_N"/>
    <property type="match status" value="1"/>
</dbReference>
<dbReference type="Gene3D" id="3.40.1110.10">
    <property type="entry name" value="Calcium-transporting ATPase, cytoplasmic domain N"/>
    <property type="match status" value="1"/>
</dbReference>
<feature type="region of interest" description="Disordered" evidence="7">
    <location>
        <begin position="1242"/>
        <end position="1303"/>
    </location>
</feature>
<dbReference type="InterPro" id="IPR036412">
    <property type="entry name" value="HAD-like_sf"/>
</dbReference>
<feature type="transmembrane region" description="Helical" evidence="8">
    <location>
        <begin position="1042"/>
        <end position="1066"/>
    </location>
</feature>
<feature type="transmembrane region" description="Helical" evidence="8">
    <location>
        <begin position="968"/>
        <end position="989"/>
    </location>
</feature>
<keyword evidence="2 8" id="KW-0812">Transmembrane</keyword>
<dbReference type="InterPro" id="IPR023298">
    <property type="entry name" value="ATPase_P-typ_TM_dom_sf"/>
</dbReference>
<feature type="transmembrane region" description="Helical" evidence="8">
    <location>
        <begin position="434"/>
        <end position="455"/>
    </location>
</feature>
<feature type="domain" description="Cation-transporting P-type ATPase N-terminal" evidence="11">
    <location>
        <begin position="146"/>
        <end position="191"/>
    </location>
</feature>
<dbReference type="SUPFAM" id="SSF56784">
    <property type="entry name" value="HAD-like"/>
    <property type="match status" value="1"/>
</dbReference>
<dbReference type="GO" id="GO:0005388">
    <property type="term" value="F:P-type calcium transporter activity"/>
    <property type="evidence" value="ECO:0007669"/>
    <property type="project" value="TreeGrafter"/>
</dbReference>
<organism evidence="12 13">
    <name type="scientific">Ceriporiopsis subvermispora (strain B)</name>
    <name type="common">White-rot fungus</name>
    <name type="synonym">Gelatoporia subvermispora</name>
    <dbReference type="NCBI Taxonomy" id="914234"/>
    <lineage>
        <taxon>Eukaryota</taxon>
        <taxon>Fungi</taxon>
        <taxon>Dikarya</taxon>
        <taxon>Basidiomycota</taxon>
        <taxon>Agaricomycotina</taxon>
        <taxon>Agaricomycetes</taxon>
        <taxon>Polyporales</taxon>
        <taxon>Gelatoporiaceae</taxon>
        <taxon>Gelatoporia</taxon>
    </lineage>
</organism>
<dbReference type="Pfam" id="PF00689">
    <property type="entry name" value="Cation_ATPase_C"/>
    <property type="match status" value="1"/>
</dbReference>
<dbReference type="EMBL" id="KB445804">
    <property type="protein sequence ID" value="EMD33941.1"/>
    <property type="molecule type" value="Genomic_DNA"/>
</dbReference>
<feature type="transmembrane region" description="Helical" evidence="8">
    <location>
        <begin position="1078"/>
        <end position="1097"/>
    </location>
</feature>
<dbReference type="FunFam" id="2.70.150.10:FF:000028">
    <property type="entry name" value="Calcium-transporting ATPase"/>
    <property type="match status" value="1"/>
</dbReference>
<keyword evidence="13" id="KW-1185">Reference proteome</keyword>
<dbReference type="GO" id="GO:0005886">
    <property type="term" value="C:plasma membrane"/>
    <property type="evidence" value="ECO:0007669"/>
    <property type="project" value="TreeGrafter"/>
</dbReference>
<dbReference type="PANTHER" id="PTHR24093:SF369">
    <property type="entry name" value="CALCIUM-TRANSPORTING ATPASE"/>
    <property type="match status" value="1"/>
</dbReference>
<dbReference type="GO" id="GO:0046872">
    <property type="term" value="F:metal ion binding"/>
    <property type="evidence" value="ECO:0007669"/>
    <property type="project" value="UniProtKB-KW"/>
</dbReference>
<evidence type="ECO:0000313" key="13">
    <source>
        <dbReference type="Proteomes" id="UP000016930"/>
    </source>
</evidence>
<dbReference type="PRINTS" id="PR00119">
    <property type="entry name" value="CATATPASE"/>
</dbReference>
<dbReference type="SUPFAM" id="SSF81653">
    <property type="entry name" value="Calcium ATPase, transduction domain A"/>
    <property type="match status" value="1"/>
</dbReference>
<dbReference type="InterPro" id="IPR004014">
    <property type="entry name" value="ATPase_P-typ_cation-transptr_N"/>
</dbReference>
<dbReference type="PANTHER" id="PTHR24093">
    <property type="entry name" value="CATION TRANSPORTING ATPASE"/>
    <property type="match status" value="1"/>
</dbReference>
<dbReference type="GO" id="GO:0006874">
    <property type="term" value="P:intracellular calcium ion homeostasis"/>
    <property type="evidence" value="ECO:0007669"/>
    <property type="project" value="TreeGrafter"/>
</dbReference>
<evidence type="ECO:0000256" key="2">
    <source>
        <dbReference type="ARBA" id="ARBA00022692"/>
    </source>
</evidence>
<evidence type="ECO:0000256" key="1">
    <source>
        <dbReference type="ARBA" id="ARBA00004127"/>
    </source>
</evidence>
<keyword evidence="6 8" id="KW-0472">Membrane</keyword>
<evidence type="ECO:0000259" key="9">
    <source>
        <dbReference type="Pfam" id="PF00122"/>
    </source>
</evidence>
<feature type="region of interest" description="Disordered" evidence="7">
    <location>
        <begin position="1"/>
        <end position="65"/>
    </location>
</feature>
<dbReference type="Pfam" id="PF00122">
    <property type="entry name" value="E1-E2_ATPase"/>
    <property type="match status" value="1"/>
</dbReference>
<dbReference type="InterPro" id="IPR023214">
    <property type="entry name" value="HAD_sf"/>
</dbReference>
<sequence length="1303" mass="141375">MSPTNTHFDDRSDVDETTLRSRSNSRAQPRHKSIDEKDQTGWKTGETLPVSDGSTDDNTDPTPFAFKPSHLSCLVDPKDLERLRDMGGIDAVLRGLGTDGERGLARLGETVEVVVPESTGEGVAPGIVVTEPVEDGTGQQETAYRATFAQRRAIYDRNVLPPRIRQGFLGLMWRAMKDKVLILLTIATSVSLALGLVRDLTSVPPRQPAVDWVEGVAIMVAMIIAVMIGSLNDWLNERRLQVVDDLMGKRGVRVIRNGVEQFIDIEDVMVGDVTLLEPGEIIPCDGILISGYNIKCDESGVTGESDIASKLSYRDCIRSKGAGAGDGTRDDVDSTKHADCFLVSGSKVLEGCGRYVVIAVGPHSFNGRIMLALRSKTEATQLQANLDNLAGSTAKLGSTAGLVLFASLMIRYFVQLGTGSPARTSLEKAVTFIQILIISIILIMVAVPEGLPLVFTHTSSLIIKHMAKEGLLVRNLGSCETLDKMSVICTDKTGLLTKNNLTVIAGSIGIHCKFVRDLGSTNLGQSGGPNGVPVRTHVRDFSVDQCALNTVMSPKLQDLLNQAIAINSTAFEQTHPETGKISFAGSKTDIALLKFAQGNRWPSHEKTREEAHIVDMVPLSSSRASMGTLVRMPGGCFRLYLKGPSDVLAKSCKTHIVVRSDAVQRSIDDDVETTEIDEPARDNILRTNITYSEQGLRTIALCYRDFDSWPLPIGRALGDDVVYDDLAKDMILIGIIGIEETPGSNVSEAIENCFRAGVAVKLCTGDNVLTARTIATQCGIFTSGGIIMEGKVFRSLEKSQMLRIAPHLQVLAGSSPGDKQLLIKTLQSLGEVVGVAGDCAPALTTADVGFGMGLSGTETARDASDVILMDDNFAPIVNAIAWGRRMNDAIRKFLQFQIPIIITVIVTIPISAIASAQESSAFSAVQLIWISTIMDTFAAIALTTDLARPLSLDRRPDRSTTHLLTVDIYKQIIGQSIYQIVTILIFHFLGSRILALEHSSHSDTVIRTFVFNTFVFTQISNSFNCRRVDNRLNIFESILHNYYFMGITLIETLVQVLIISVGGSAFQVTRVSGREWGLSLALGVVSIPLGALIRLMPNEPVKRFLIKVRLLQSPDVLPITVPEAEWNAVIGRARDNLSTFRRVRGAHMRAEPSYARSNHALPWQGPRVRCSSLMTMVPTVTAVSTSVERRLRSSNGISDPTRFHPSKSSVALWEGKVQVHPDTASDDAVFLIGDPVPCCPEPLDLPPPIADAGADMSWQHPAWNSKEETLGHAPSGTGSPPHSAHENDSLPEHSSPPSSVKED</sequence>
<feature type="transmembrane region" description="Helical" evidence="8">
    <location>
        <begin position="893"/>
        <end position="914"/>
    </location>
</feature>
<evidence type="ECO:0000259" key="10">
    <source>
        <dbReference type="Pfam" id="PF00689"/>
    </source>
</evidence>
<dbReference type="SUPFAM" id="SSF81665">
    <property type="entry name" value="Calcium ATPase, transmembrane domain M"/>
    <property type="match status" value="1"/>
</dbReference>
<feature type="transmembrane region" description="Helical" evidence="8">
    <location>
        <begin position="209"/>
        <end position="231"/>
    </location>
</feature>
<dbReference type="HOGENOM" id="CLU_002360_9_3_1"/>
<dbReference type="STRING" id="914234.M2R4Y0"/>
<reference evidence="12 13" key="1">
    <citation type="journal article" date="2012" name="Proc. Natl. Acad. Sci. U.S.A.">
        <title>Comparative genomics of Ceriporiopsis subvermispora and Phanerochaete chrysosporium provide insight into selective ligninolysis.</title>
        <authorList>
            <person name="Fernandez-Fueyo E."/>
            <person name="Ruiz-Duenas F.J."/>
            <person name="Ferreira P."/>
            <person name="Floudas D."/>
            <person name="Hibbett D.S."/>
            <person name="Canessa P."/>
            <person name="Larrondo L.F."/>
            <person name="James T.Y."/>
            <person name="Seelenfreund D."/>
            <person name="Lobos S."/>
            <person name="Polanco R."/>
            <person name="Tello M."/>
            <person name="Honda Y."/>
            <person name="Watanabe T."/>
            <person name="Watanabe T."/>
            <person name="Ryu J.S."/>
            <person name="Kubicek C.P."/>
            <person name="Schmoll M."/>
            <person name="Gaskell J."/>
            <person name="Hammel K.E."/>
            <person name="St John F.J."/>
            <person name="Vanden Wymelenberg A."/>
            <person name="Sabat G."/>
            <person name="Splinter BonDurant S."/>
            <person name="Syed K."/>
            <person name="Yadav J.S."/>
            <person name="Doddapaneni H."/>
            <person name="Subramanian V."/>
            <person name="Lavin J.L."/>
            <person name="Oguiza J.A."/>
            <person name="Perez G."/>
            <person name="Pisabarro A.G."/>
            <person name="Ramirez L."/>
            <person name="Santoyo F."/>
            <person name="Master E."/>
            <person name="Coutinho P.M."/>
            <person name="Henrissat B."/>
            <person name="Lombard V."/>
            <person name="Magnuson J.K."/>
            <person name="Kuees U."/>
            <person name="Hori C."/>
            <person name="Igarashi K."/>
            <person name="Samejima M."/>
            <person name="Held B.W."/>
            <person name="Barry K.W."/>
            <person name="LaButti K.M."/>
            <person name="Lapidus A."/>
            <person name="Lindquist E.A."/>
            <person name="Lucas S.M."/>
            <person name="Riley R."/>
            <person name="Salamov A.A."/>
            <person name="Hoffmeister D."/>
            <person name="Schwenk D."/>
            <person name="Hadar Y."/>
            <person name="Yarden O."/>
            <person name="de Vries R.P."/>
            <person name="Wiebenga A."/>
            <person name="Stenlid J."/>
            <person name="Eastwood D."/>
            <person name="Grigoriev I.V."/>
            <person name="Berka R.M."/>
            <person name="Blanchette R.A."/>
            <person name="Kersten P."/>
            <person name="Martinez A.T."/>
            <person name="Vicuna R."/>
            <person name="Cullen D."/>
        </authorList>
    </citation>
    <scope>NUCLEOTIDE SEQUENCE [LARGE SCALE GENOMIC DNA]</scope>
    <source>
        <strain evidence="12 13">B</strain>
    </source>
</reference>
<evidence type="ECO:0000259" key="11">
    <source>
        <dbReference type="Pfam" id="PF00690"/>
    </source>
</evidence>
<protein>
    <submittedName>
        <fullName evidence="12">Uncharacterized protein</fullName>
    </submittedName>
</protein>
<proteinExistence type="predicted"/>
<evidence type="ECO:0000256" key="5">
    <source>
        <dbReference type="ARBA" id="ARBA00022989"/>
    </source>
</evidence>
<evidence type="ECO:0000313" key="12">
    <source>
        <dbReference type="EMBL" id="EMD33941.1"/>
    </source>
</evidence>
<feature type="transmembrane region" description="Helical" evidence="8">
    <location>
        <begin position="180"/>
        <end position="197"/>
    </location>
</feature>
<keyword evidence="3" id="KW-0479">Metal-binding</keyword>
<gene>
    <name evidence="12" type="ORF">CERSUDRAFT_55726</name>
</gene>
<dbReference type="Gene3D" id="3.40.50.1000">
    <property type="entry name" value="HAD superfamily/HAD-like"/>
    <property type="match status" value="1"/>
</dbReference>
<dbReference type="InterPro" id="IPR006068">
    <property type="entry name" value="ATPase_P-typ_cation-transptr_C"/>
</dbReference>
<dbReference type="GO" id="GO:0000166">
    <property type="term" value="F:nucleotide binding"/>
    <property type="evidence" value="ECO:0007669"/>
    <property type="project" value="InterPro"/>
</dbReference>
<dbReference type="InterPro" id="IPR023299">
    <property type="entry name" value="ATPase_P-typ_cyto_dom_N"/>
</dbReference>
<feature type="domain" description="P-type ATPase A" evidence="9">
    <location>
        <begin position="249"/>
        <end position="372"/>
    </location>
</feature>
<dbReference type="InterPro" id="IPR008250">
    <property type="entry name" value="ATPase_P-typ_transduc_dom_A_sf"/>
</dbReference>
<dbReference type="InterPro" id="IPR059000">
    <property type="entry name" value="ATPase_P-type_domA"/>
</dbReference>
<dbReference type="Pfam" id="PF13246">
    <property type="entry name" value="Cation_ATPase"/>
    <property type="match status" value="1"/>
</dbReference>
<evidence type="ECO:0000256" key="8">
    <source>
        <dbReference type="SAM" id="Phobius"/>
    </source>
</evidence>
<comment type="subcellular location">
    <subcellularLocation>
        <location evidence="1">Endomembrane system</location>
        <topology evidence="1">Multi-pass membrane protein</topology>
    </subcellularLocation>
</comment>
<feature type="transmembrane region" description="Helical" evidence="8">
    <location>
        <begin position="926"/>
        <end position="947"/>
    </location>
</feature>
<dbReference type="Gene3D" id="2.70.150.10">
    <property type="entry name" value="Calcium-transporting ATPase, cytoplasmic transduction domain A"/>
    <property type="match status" value="1"/>
</dbReference>
<dbReference type="SUPFAM" id="SSF81660">
    <property type="entry name" value="Metal cation-transporting ATPase, ATP-binding domain N"/>
    <property type="match status" value="1"/>
</dbReference>
<feature type="domain" description="Cation-transporting P-type ATPase C-terminal" evidence="10">
    <location>
        <begin position="920"/>
        <end position="1095"/>
    </location>
</feature>
<dbReference type="GO" id="GO:0012505">
    <property type="term" value="C:endomembrane system"/>
    <property type="evidence" value="ECO:0007669"/>
    <property type="project" value="UniProtKB-SubCell"/>
</dbReference>
<evidence type="ECO:0000256" key="3">
    <source>
        <dbReference type="ARBA" id="ARBA00022723"/>
    </source>
</evidence>
<evidence type="ECO:0000256" key="6">
    <source>
        <dbReference type="ARBA" id="ARBA00023136"/>
    </source>
</evidence>
<name>M2R4Y0_CERS8</name>
<dbReference type="OrthoDB" id="3352408at2759"/>
<dbReference type="Proteomes" id="UP000016930">
    <property type="component" value="Unassembled WGS sequence"/>
</dbReference>
<keyword evidence="4" id="KW-0460">Magnesium</keyword>
<feature type="transmembrane region" description="Helical" evidence="8">
    <location>
        <begin position="396"/>
        <end position="414"/>
    </location>
</feature>